<dbReference type="PANTHER" id="PTHR30518">
    <property type="entry name" value="ENDOLYTIC MUREIN TRANSGLYCOSYLASE"/>
    <property type="match status" value="1"/>
</dbReference>
<organism evidence="7 8">
    <name type="scientific">Candidatus Magasanikbacteria bacterium RIFCSPHIGHO2_02_FULL_45_10</name>
    <dbReference type="NCBI Taxonomy" id="1798679"/>
    <lineage>
        <taxon>Bacteria</taxon>
        <taxon>Candidatus Magasanikiibacteriota</taxon>
    </lineage>
</organism>
<dbReference type="Proteomes" id="UP000176413">
    <property type="component" value="Unassembled WGS sequence"/>
</dbReference>
<protein>
    <recommendedName>
        <fullName evidence="9">Endolytic murein transglycosylase</fullName>
    </recommendedName>
</protein>
<keyword evidence="2" id="KW-0812">Transmembrane</keyword>
<comment type="caution">
    <text evidence="7">The sequence shown here is derived from an EMBL/GenBank/DDBJ whole genome shotgun (WGS) entry which is preliminary data.</text>
</comment>
<evidence type="ECO:0000256" key="6">
    <source>
        <dbReference type="ARBA" id="ARBA00023316"/>
    </source>
</evidence>
<sequence>MHFNVKTLLISLLVLAAAPWLGWRYYQRSQPKPKPILQREEITLTILPGWNLRDVADYFVKKGVASSTADVYLVTGLPAVPFKLPIQEVRPEDSFKKFAYYNYEGYLAPETIRFFKGATVEEVVNRFFEQQLMELTEEMRTEVIRREITWHELLTIASLIEREARGEIDRRMVSDILWRRLQMGWAFQVDSSVHYIAGRSGDVFTTAKERDSLSLWNTYKYPGLPPGPISMPSQQSIMAALYPEKNSYWYFLTDHDGKMHYAPTLDEHNVNRARYLR</sequence>
<keyword evidence="6" id="KW-0961">Cell wall biogenesis/degradation</keyword>
<evidence type="ECO:0000313" key="7">
    <source>
        <dbReference type="EMBL" id="OGH69209.1"/>
    </source>
</evidence>
<evidence type="ECO:0000256" key="4">
    <source>
        <dbReference type="ARBA" id="ARBA00023136"/>
    </source>
</evidence>
<reference evidence="7 8" key="1">
    <citation type="journal article" date="2016" name="Nat. Commun.">
        <title>Thousands of microbial genomes shed light on interconnected biogeochemical processes in an aquifer system.</title>
        <authorList>
            <person name="Anantharaman K."/>
            <person name="Brown C.T."/>
            <person name="Hug L.A."/>
            <person name="Sharon I."/>
            <person name="Castelle C.J."/>
            <person name="Probst A.J."/>
            <person name="Thomas B.C."/>
            <person name="Singh A."/>
            <person name="Wilkins M.J."/>
            <person name="Karaoz U."/>
            <person name="Brodie E.L."/>
            <person name="Williams K.H."/>
            <person name="Hubbard S.S."/>
            <person name="Banfield J.F."/>
        </authorList>
    </citation>
    <scope>NUCLEOTIDE SEQUENCE [LARGE SCALE GENOMIC DNA]</scope>
</reference>
<keyword evidence="4" id="KW-0472">Membrane</keyword>
<keyword evidence="3" id="KW-1133">Transmembrane helix</keyword>
<dbReference type="NCBIfam" id="TIGR00247">
    <property type="entry name" value="endolytic transglycosylase MltG"/>
    <property type="match status" value="1"/>
</dbReference>
<keyword evidence="5" id="KW-0456">Lyase</keyword>
<evidence type="ECO:0000256" key="1">
    <source>
        <dbReference type="ARBA" id="ARBA00022475"/>
    </source>
</evidence>
<proteinExistence type="predicted"/>
<dbReference type="GO" id="GO:0016829">
    <property type="term" value="F:lyase activity"/>
    <property type="evidence" value="ECO:0007669"/>
    <property type="project" value="UniProtKB-KW"/>
</dbReference>
<evidence type="ECO:0008006" key="9">
    <source>
        <dbReference type="Google" id="ProtNLM"/>
    </source>
</evidence>
<evidence type="ECO:0000256" key="3">
    <source>
        <dbReference type="ARBA" id="ARBA00022989"/>
    </source>
</evidence>
<dbReference type="AlphaFoldDB" id="A0A1F6MC64"/>
<evidence type="ECO:0000256" key="2">
    <source>
        <dbReference type="ARBA" id="ARBA00022692"/>
    </source>
</evidence>
<evidence type="ECO:0000256" key="5">
    <source>
        <dbReference type="ARBA" id="ARBA00023239"/>
    </source>
</evidence>
<dbReference type="Pfam" id="PF02618">
    <property type="entry name" value="YceG"/>
    <property type="match status" value="1"/>
</dbReference>
<dbReference type="EMBL" id="MFQA01000011">
    <property type="protein sequence ID" value="OGH69209.1"/>
    <property type="molecule type" value="Genomic_DNA"/>
</dbReference>
<dbReference type="PANTHER" id="PTHR30518:SF2">
    <property type="entry name" value="ENDOLYTIC MUREIN TRANSGLYCOSYLASE"/>
    <property type="match status" value="1"/>
</dbReference>
<evidence type="ECO:0000313" key="8">
    <source>
        <dbReference type="Proteomes" id="UP000176413"/>
    </source>
</evidence>
<gene>
    <name evidence="7" type="ORF">A3D53_00335</name>
</gene>
<name>A0A1F6MC64_9BACT</name>
<accession>A0A1F6MC64</accession>
<keyword evidence="1" id="KW-1003">Cell membrane</keyword>
<dbReference type="InterPro" id="IPR003770">
    <property type="entry name" value="MLTG-like"/>
</dbReference>
<dbReference type="GO" id="GO:0071555">
    <property type="term" value="P:cell wall organization"/>
    <property type="evidence" value="ECO:0007669"/>
    <property type="project" value="UniProtKB-KW"/>
</dbReference>